<dbReference type="SUPFAM" id="SSF103025">
    <property type="entry name" value="Folate-binding domain"/>
    <property type="match status" value="1"/>
</dbReference>
<dbReference type="InterPro" id="IPR023318">
    <property type="entry name" value="Ub_act_enz_dom_a_sf"/>
</dbReference>
<keyword evidence="10" id="KW-0472">Membrane</keyword>
<feature type="domain" description="GTP-binding protein TrmE N-terminal" evidence="13">
    <location>
        <begin position="649"/>
        <end position="714"/>
    </location>
</feature>
<evidence type="ECO:0000256" key="9">
    <source>
        <dbReference type="ARBA" id="ARBA00024626"/>
    </source>
</evidence>
<dbReference type="GO" id="GO:0002098">
    <property type="term" value="P:tRNA wobble uridine modification"/>
    <property type="evidence" value="ECO:0007669"/>
    <property type="project" value="TreeGrafter"/>
</dbReference>
<dbReference type="EMBL" id="CH671973">
    <property type="protein sequence ID" value="KOB60701.1"/>
    <property type="molecule type" value="Genomic_DNA"/>
</dbReference>
<dbReference type="SUPFAM" id="SSF69572">
    <property type="entry name" value="Activating enzymes of the ubiquitin-like proteins"/>
    <property type="match status" value="1"/>
</dbReference>
<accession>A0A0L7KCA3</accession>
<dbReference type="GO" id="GO:0019781">
    <property type="term" value="F:NEDD8 activating enzyme activity"/>
    <property type="evidence" value="ECO:0007669"/>
    <property type="project" value="UniProtKB-EC"/>
</dbReference>
<organism evidence="15 16">
    <name type="scientific">Plasmodium falciparum (isolate HB3)</name>
    <dbReference type="NCBI Taxonomy" id="137071"/>
    <lineage>
        <taxon>Eukaryota</taxon>
        <taxon>Sar</taxon>
        <taxon>Alveolata</taxon>
        <taxon>Apicomplexa</taxon>
        <taxon>Aconoidasida</taxon>
        <taxon>Haemosporida</taxon>
        <taxon>Plasmodiidae</taxon>
        <taxon>Plasmodium</taxon>
        <taxon>Plasmodium (Laverania)</taxon>
    </lineage>
</organism>
<dbReference type="InterPro" id="IPR027266">
    <property type="entry name" value="TrmE/GcvT-like"/>
</dbReference>
<dbReference type="GO" id="GO:0005737">
    <property type="term" value="C:cytoplasm"/>
    <property type="evidence" value="ECO:0007669"/>
    <property type="project" value="TreeGrafter"/>
</dbReference>
<keyword evidence="10" id="KW-1133">Transmembrane helix</keyword>
<keyword evidence="6" id="KW-0833">Ubl conjugation pathway</keyword>
<dbReference type="InterPro" id="IPR027368">
    <property type="entry name" value="MnmE_dom2"/>
</dbReference>
<evidence type="ECO:0000313" key="15">
    <source>
        <dbReference type="EMBL" id="KOB60701.1"/>
    </source>
</evidence>
<dbReference type="KEGG" id="pfh:PFHG_02462"/>
<gene>
    <name evidence="15" type="ORF">PFHG_02462</name>
</gene>
<dbReference type="InterPro" id="IPR027417">
    <property type="entry name" value="P-loop_NTPase"/>
</dbReference>
<dbReference type="Gene3D" id="3.30.1360.120">
    <property type="entry name" value="Probable tRNA modification gtpase trme, domain 1"/>
    <property type="match status" value="1"/>
</dbReference>
<evidence type="ECO:0000256" key="5">
    <source>
        <dbReference type="ARBA" id="ARBA00022741"/>
    </source>
</evidence>
<dbReference type="Pfam" id="PF00899">
    <property type="entry name" value="ThiF"/>
    <property type="match status" value="1"/>
</dbReference>
<dbReference type="OrthoDB" id="188276at2759"/>
<dbReference type="FunFam" id="1.10.10.520:FF:000001">
    <property type="entry name" value="NEDD8-activating enzyme E1 catalytic subunit"/>
    <property type="match status" value="1"/>
</dbReference>
<evidence type="ECO:0000259" key="11">
    <source>
        <dbReference type="Pfam" id="PF00899"/>
    </source>
</evidence>
<evidence type="ECO:0000256" key="6">
    <source>
        <dbReference type="ARBA" id="ARBA00022786"/>
    </source>
</evidence>
<evidence type="ECO:0000259" key="13">
    <source>
        <dbReference type="Pfam" id="PF10396"/>
    </source>
</evidence>
<evidence type="ECO:0000256" key="8">
    <source>
        <dbReference type="ARBA" id="ARBA00023624"/>
    </source>
</evidence>
<evidence type="ECO:0000259" key="12">
    <source>
        <dbReference type="Pfam" id="PF01926"/>
    </source>
</evidence>
<dbReference type="Gene3D" id="3.40.50.300">
    <property type="entry name" value="P-loop containing nucleotide triphosphate hydrolases"/>
    <property type="match status" value="1"/>
</dbReference>
<protein>
    <recommendedName>
        <fullName evidence="3">NEDD8-activating enzyme E1 catalytic subunit</fullName>
        <ecNumber evidence="8">6.2.1.64</ecNumber>
    </recommendedName>
</protein>
<dbReference type="Gene3D" id="3.40.50.720">
    <property type="entry name" value="NAD(P)-binding Rossmann-like Domain"/>
    <property type="match status" value="1"/>
</dbReference>
<reference evidence="15 16" key="1">
    <citation type="submission" date="2006-03" db="EMBL/GenBank/DDBJ databases">
        <title>Annotation of Plasmodium falciparum HB3.</title>
        <authorList>
            <consortium name="The Broad Institute Genome Sequencing Platform"/>
            <person name="Volkman S.K."/>
            <person name="Neafsey D.E."/>
            <person name="Dash A.P."/>
            <person name="Chitnis C.E."/>
            <person name="Hartl D.L."/>
            <person name="Young S.K."/>
            <person name="Zeng Q."/>
            <person name="Koehrsen M."/>
            <person name="Alvarado L."/>
            <person name="Berlin A."/>
            <person name="Borenstein D."/>
            <person name="Chapman S.B."/>
            <person name="Chen Z."/>
            <person name="Engels R."/>
            <person name="Freedman E."/>
            <person name="Gellesch M."/>
            <person name="Goldberg J."/>
            <person name="Griggs A."/>
            <person name="Gujja S."/>
            <person name="Heilman E.R."/>
            <person name="Heiman D.I."/>
            <person name="Howarth C."/>
            <person name="Jen D."/>
            <person name="Larson L."/>
            <person name="Mehta T."/>
            <person name="Neiman D."/>
            <person name="Park D."/>
            <person name="Pearson M."/>
            <person name="Roberts A."/>
            <person name="Saif S."/>
            <person name="Shea T."/>
            <person name="Shenoy N."/>
            <person name="Sisk P."/>
            <person name="Stolte C."/>
            <person name="Sykes S."/>
            <person name="Walk T."/>
            <person name="White J."/>
            <person name="Yandava C."/>
            <person name="Haas B."/>
            <person name="Henn M.R."/>
            <person name="Nusbaum C."/>
            <person name="Birren B."/>
        </authorList>
    </citation>
    <scope>NUCLEOTIDE SEQUENCE [LARGE SCALE GENOMIC DNA]</scope>
    <source>
        <strain evidence="15">HB3</strain>
    </source>
</reference>
<evidence type="ECO:0000256" key="1">
    <source>
        <dbReference type="ARBA" id="ARBA00005032"/>
    </source>
</evidence>
<keyword evidence="4" id="KW-0436">Ligase</keyword>
<dbReference type="AlphaFoldDB" id="A0A0L7KCA3"/>
<dbReference type="InterPro" id="IPR006073">
    <property type="entry name" value="GTP-bd"/>
</dbReference>
<dbReference type="InterPro" id="IPR035985">
    <property type="entry name" value="Ubiquitin-activating_enz"/>
</dbReference>
<evidence type="ECO:0000256" key="4">
    <source>
        <dbReference type="ARBA" id="ARBA00022598"/>
    </source>
</evidence>
<dbReference type="Pfam" id="PF12631">
    <property type="entry name" value="MnmE_helical"/>
    <property type="match status" value="1"/>
</dbReference>
<dbReference type="Pfam" id="PF01926">
    <property type="entry name" value="MMR_HSR1"/>
    <property type="match status" value="1"/>
</dbReference>
<evidence type="ECO:0000256" key="10">
    <source>
        <dbReference type="SAM" id="Phobius"/>
    </source>
</evidence>
<dbReference type="Gene3D" id="1.10.10.520">
    <property type="entry name" value="Ubiquitin activating enzymes (Uba3). Chain: B, domain 2"/>
    <property type="match status" value="1"/>
</dbReference>
<comment type="catalytic activity">
    <reaction evidence="9">
        <text>ATP + [NEDD8 protein] + [E1 NEDD8-activating enzyme]-L-cysteine = AMP + diphosphate + [E1 NEDD8-activating enzyme]-S-[NEDD8 protein]-yl-L-cysteine.</text>
        <dbReference type="EC" id="6.2.1.64"/>
    </reaction>
</comment>
<feature type="domain" description="MnmE helical" evidence="14">
    <location>
        <begin position="804"/>
        <end position="1208"/>
    </location>
</feature>
<dbReference type="OMA" id="IYCHGNP"/>
<dbReference type="InterPro" id="IPR025867">
    <property type="entry name" value="MnmE_helical"/>
</dbReference>
<feature type="domain" description="G" evidence="12">
    <location>
        <begin position="904"/>
        <end position="976"/>
    </location>
</feature>
<comment type="similarity">
    <text evidence="2">Belongs to the ubiquitin-activating E1 family. UBA3 subfamily.</text>
</comment>
<dbReference type="InterPro" id="IPR018948">
    <property type="entry name" value="GTP-bd_TrmE_N"/>
</dbReference>
<feature type="transmembrane region" description="Helical" evidence="10">
    <location>
        <begin position="391"/>
        <end position="414"/>
    </location>
</feature>
<evidence type="ECO:0000259" key="14">
    <source>
        <dbReference type="Pfam" id="PF12631"/>
    </source>
</evidence>
<keyword evidence="7" id="KW-0067">ATP-binding</keyword>
<feature type="domain" description="THIF-type NAD/FAD binding fold" evidence="11">
    <location>
        <begin position="10"/>
        <end position="269"/>
    </location>
</feature>
<dbReference type="Pfam" id="PF10396">
    <property type="entry name" value="TrmE_N"/>
    <property type="match status" value="1"/>
</dbReference>
<dbReference type="SUPFAM" id="SSF116878">
    <property type="entry name" value="TrmE connector domain"/>
    <property type="match status" value="1"/>
</dbReference>
<dbReference type="GO" id="GO:0030488">
    <property type="term" value="P:tRNA methylation"/>
    <property type="evidence" value="ECO:0007669"/>
    <property type="project" value="TreeGrafter"/>
</dbReference>
<dbReference type="CDD" id="cd14858">
    <property type="entry name" value="TrmE_N"/>
    <property type="match status" value="1"/>
</dbReference>
<proteinExistence type="inferred from homology"/>
<evidence type="ECO:0000256" key="3">
    <source>
        <dbReference type="ARBA" id="ARBA00015203"/>
    </source>
</evidence>
<evidence type="ECO:0000256" key="7">
    <source>
        <dbReference type="ARBA" id="ARBA00022840"/>
    </source>
</evidence>
<dbReference type="SUPFAM" id="SSF52540">
    <property type="entry name" value="P-loop containing nucleoside triphosphate hydrolases"/>
    <property type="match status" value="1"/>
</dbReference>
<dbReference type="EC" id="6.2.1.64" evidence="8"/>
<dbReference type="GO" id="GO:0005525">
    <property type="term" value="F:GTP binding"/>
    <property type="evidence" value="ECO:0007669"/>
    <property type="project" value="InterPro"/>
</dbReference>
<keyword evidence="10" id="KW-0812">Transmembrane</keyword>
<name>A0A0L7KCA3_PLAFX</name>
<reference evidence="16" key="2">
    <citation type="submission" date="2006-03" db="EMBL/GenBank/DDBJ databases">
        <title>The genome sequence of the Plasmodium falciparum HB3.</title>
        <authorList>
            <consortium name="The Broad Institute Genome Sequencing Platform"/>
            <person name="Birren B."/>
            <person name="Lander E."/>
            <person name="Galagan J."/>
            <person name="Nusbaum C."/>
            <person name="Devon K."/>
            <person name="Henn M."/>
            <person name="Jaffe D."/>
            <person name="Butler J."/>
            <person name="Alvarez P."/>
            <person name="Gnerre S."/>
            <person name="Grabherr M."/>
            <person name="Kleber M."/>
            <person name="Mauceli E."/>
            <person name="Brockman W."/>
            <person name="MacCallum I.A."/>
            <person name="Rounsley S."/>
            <person name="Young S."/>
            <person name="LaButti K."/>
            <person name="Pushparaj V."/>
            <person name="DeCaprio D."/>
            <person name="Crawford M."/>
            <person name="Koehrsen M."/>
            <person name="Engels R."/>
            <person name="Montgomery P."/>
            <person name="Pearson M."/>
            <person name="Howarth C."/>
            <person name="Larson L."/>
            <person name="Luoma S."/>
            <person name="White J."/>
            <person name="Kodira C."/>
            <person name="Zeng Q."/>
            <person name="Oleary S."/>
            <person name="Yandava C."/>
            <person name="Alvarado L."/>
            <person name="Wirth D."/>
            <person name="Volkman S."/>
            <person name="Hartl D."/>
        </authorList>
    </citation>
    <scope>NUCLEOTIDE SEQUENCE [LARGE SCALE GENOMIC DNA]</scope>
</reference>
<comment type="pathway">
    <text evidence="1">Protein modification; protein neddylation.</text>
</comment>
<dbReference type="PANTHER" id="PTHR42714:SF2">
    <property type="entry name" value="TRNA MODIFICATION GTPASE GTPBP3, MITOCHONDRIAL"/>
    <property type="match status" value="1"/>
</dbReference>
<dbReference type="PANTHER" id="PTHR42714">
    <property type="entry name" value="TRNA MODIFICATION GTPASE GTPBP3"/>
    <property type="match status" value="1"/>
</dbReference>
<dbReference type="Proteomes" id="UP000054289">
    <property type="component" value="Unassembled WGS sequence"/>
</dbReference>
<sequence>MDKLICTKSFERLNILVVGCGGLGNEVIKNLIFLHIKNICIVDYDIVEVSNLQRQLFFSHDDIGKYKVDVISYKIKETYMHENICIKSYKNHIEEFDTSFFEDFDYIIGCLDNIKGRIYLNNIIYNLRKDIIYIDGGIEGFKGNVKIINRKKNYACIQCSIENYTNSTYPMCSIINNPKTPEECILYVLNVSFKKEKHEELNINNIQHIQWVYEEAKKRAQYFHIENVTYNLTEQVITNTIPTTISTLMIISSLIINILYKLVLYKNENFPYSDILYVGDNGIYTYYYHIYKDPQCVICNKKKINFTLHKNYTLNDLIELIKRTYLCEKINISSDTCILYISSKCVSKIYNHKLQLTLSQLIDMGQIKENGYLNIQTDKSNYILFFNLRPFVHFVLLKCITVTLFLFIIFVDTFKGKRRNKPKRFPFFIPLKIMKCRKEMHLIKSKIGNRKMFEQKENILSLNMEEESFIDKNEQNKECEKKNMDINTIHNFLVNNNFASNEDEKKKNICDNISTYYSEANNNMINYVTNYDDVRKEYLLKIMSDKETIYALSSGNVQSAISVIRISGPLSKMILEILLHKGKDKKIKINNNNNNNNKNNICYNNYGKRQHFKKDNINRICNEKRTTNDVYNLSYETSGNEKLGDYNLHDIIHMRKNLEERKLYMGKLYDKNNDIIDIVMYSYFKEPKSYTGEELVEIYCHGNMLIVKEIMSAINNMNELFYKIIIEERQNNIYNNDMLCSFIEDNNNNNNTKYDTNEGNNNPTNDHIIYEKIHERCHHNFIKIRESYKGEFTRRAFENNKMSLLQIEGLKELLFCKQKVQKQIALNYMNGYAKDIYLKLKELLKELLVYTELKIDFEEEHITSPKEKEEIQNMVLRKIREAINHINYILKKNNVEDISNSFDILLFGNVNSGKSTLMNNICNNDISIVTNIKGSTLDIIQKNIQIFNNSYNLCDSAGVIKSEKIKSLNEKNYILYEKKKKKKKNIHKTLESMGIKKTLSFLKNNCISAFVLLNIKNYKKELINIIKILNHNFKGKINQENNKGELNKNKMTNKIKIPYFIFCLNKCDLVSTCKFSKIKRNVKKCLLANLSTHILKRCSKKIFFISSKNGYNIDTLLKYFNEKMIKKRKLLFDKKYSNGNNIMFLPFERHKLYLKKAINHLLFIQKNIHNLTFDIISEEIKLAVNSLNRIIGTIKNEQILNKILDSFCIGK</sequence>
<evidence type="ECO:0000313" key="16">
    <source>
        <dbReference type="Proteomes" id="UP000054289"/>
    </source>
</evidence>
<dbReference type="Gene3D" id="1.20.120.430">
    <property type="entry name" value="tRNA modification GTPase MnmE domain 2"/>
    <property type="match status" value="1"/>
</dbReference>
<dbReference type="GO" id="GO:0005524">
    <property type="term" value="F:ATP binding"/>
    <property type="evidence" value="ECO:0007669"/>
    <property type="project" value="UniProtKB-KW"/>
</dbReference>
<dbReference type="InterPro" id="IPR000594">
    <property type="entry name" value="ThiF_NAD_FAD-bd"/>
</dbReference>
<evidence type="ECO:0000256" key="2">
    <source>
        <dbReference type="ARBA" id="ARBA00006310"/>
    </source>
</evidence>
<keyword evidence="5" id="KW-0547">Nucleotide-binding</keyword>